<dbReference type="NCBIfam" id="TIGR02532">
    <property type="entry name" value="IV_pilin_GFxxxE"/>
    <property type="match status" value="1"/>
</dbReference>
<keyword evidence="1" id="KW-1133">Transmembrane helix</keyword>
<keyword evidence="1" id="KW-0472">Membrane</keyword>
<name>A0A7X1AXJ1_9BACT</name>
<keyword evidence="3" id="KW-1185">Reference proteome</keyword>
<gene>
    <name evidence="2" type="ORF">H5P30_08695</name>
</gene>
<feature type="transmembrane region" description="Helical" evidence="1">
    <location>
        <begin position="20"/>
        <end position="38"/>
    </location>
</feature>
<evidence type="ECO:0000313" key="3">
    <source>
        <dbReference type="Proteomes" id="UP000525652"/>
    </source>
</evidence>
<dbReference type="RefSeq" id="WP_185692558.1">
    <property type="nucleotide sequence ID" value="NZ_JACHVA010000076.1"/>
</dbReference>
<evidence type="ECO:0000256" key="1">
    <source>
        <dbReference type="SAM" id="Phobius"/>
    </source>
</evidence>
<dbReference type="Proteomes" id="UP000525652">
    <property type="component" value="Unassembled WGS sequence"/>
</dbReference>
<evidence type="ECO:0000313" key="2">
    <source>
        <dbReference type="EMBL" id="MBC2601855.1"/>
    </source>
</evidence>
<organism evidence="2 3">
    <name type="scientific">Puniceicoccus vermicola</name>
    <dbReference type="NCBI Taxonomy" id="388746"/>
    <lineage>
        <taxon>Bacteria</taxon>
        <taxon>Pseudomonadati</taxon>
        <taxon>Verrucomicrobiota</taxon>
        <taxon>Opitutia</taxon>
        <taxon>Puniceicoccales</taxon>
        <taxon>Puniceicoccaceae</taxon>
        <taxon>Puniceicoccus</taxon>
    </lineage>
</organism>
<sequence length="240" mass="27062">MITRNRKAIHCQGFTIMEMMLVVFVLGLIMMMSMGFFVESFKATFVSEQKNMINGDIRTLTSQLAEAAKEANFTVLYKSYSSEDRDKSEDRMLDGNSGDFIVFGFQEEPDLSTSINAPIPIMRITGYYRAPMDPNDPTSEGPVRSFDTDQDFNYHASGAPLLSPIDPLNPPTLEKILEELYPEATIGNNREVVEMSEGLADKRLFYNFGKSTIMVNGKIIHGVDAKRVTDTYNFTISTRR</sequence>
<dbReference type="InterPro" id="IPR012902">
    <property type="entry name" value="N_methyl_site"/>
</dbReference>
<comment type="caution">
    <text evidence="2">The sequence shown here is derived from an EMBL/GenBank/DDBJ whole genome shotgun (WGS) entry which is preliminary data.</text>
</comment>
<accession>A0A7X1AXJ1</accession>
<protein>
    <submittedName>
        <fullName evidence="2">Prepilin-type N-terminal cleavage/methylation domain-containing protein</fullName>
    </submittedName>
</protein>
<proteinExistence type="predicted"/>
<keyword evidence="1" id="KW-0812">Transmembrane</keyword>
<dbReference type="EMBL" id="JACHVA010000076">
    <property type="protein sequence ID" value="MBC2601855.1"/>
    <property type="molecule type" value="Genomic_DNA"/>
</dbReference>
<reference evidence="2 3" key="1">
    <citation type="submission" date="2020-07" db="EMBL/GenBank/DDBJ databases">
        <authorList>
            <person name="Feng X."/>
        </authorList>
    </citation>
    <scope>NUCLEOTIDE SEQUENCE [LARGE SCALE GENOMIC DNA]</scope>
    <source>
        <strain evidence="2 3">JCM14086</strain>
    </source>
</reference>
<dbReference type="AlphaFoldDB" id="A0A7X1AXJ1"/>